<reference evidence="2" key="2">
    <citation type="submission" date="2025-09" db="UniProtKB">
        <authorList>
            <consortium name="Ensembl"/>
        </authorList>
    </citation>
    <scope>IDENTIFICATION</scope>
</reference>
<dbReference type="AlphaFoldDB" id="A0A8D0KVS6"/>
<feature type="compositionally biased region" description="Polar residues" evidence="1">
    <location>
        <begin position="150"/>
        <end position="171"/>
    </location>
</feature>
<evidence type="ECO:0000313" key="3">
    <source>
        <dbReference type="Proteomes" id="UP000694551"/>
    </source>
</evidence>
<evidence type="ECO:0000313" key="2">
    <source>
        <dbReference type="Ensembl" id="ENSSOCP00000012338.1"/>
    </source>
</evidence>
<feature type="compositionally biased region" description="Basic and acidic residues" evidence="1">
    <location>
        <begin position="1"/>
        <end position="16"/>
    </location>
</feature>
<dbReference type="Ensembl" id="ENSSOCT00000012677.1">
    <property type="protein sequence ID" value="ENSSOCP00000012338.1"/>
    <property type="gene ID" value="ENSSOCG00000009403.1"/>
</dbReference>
<protein>
    <submittedName>
        <fullName evidence="2">Uncharacterized protein</fullName>
    </submittedName>
</protein>
<proteinExistence type="predicted"/>
<name>A0A8D0KVS6_STROC</name>
<organism evidence="2 3">
    <name type="scientific">Strix occidentalis caurina</name>
    <name type="common">northern spotted owl</name>
    <dbReference type="NCBI Taxonomy" id="311401"/>
    <lineage>
        <taxon>Eukaryota</taxon>
        <taxon>Metazoa</taxon>
        <taxon>Chordata</taxon>
        <taxon>Craniata</taxon>
        <taxon>Vertebrata</taxon>
        <taxon>Euteleostomi</taxon>
        <taxon>Archelosauria</taxon>
        <taxon>Archosauria</taxon>
        <taxon>Dinosauria</taxon>
        <taxon>Saurischia</taxon>
        <taxon>Theropoda</taxon>
        <taxon>Coelurosauria</taxon>
        <taxon>Aves</taxon>
        <taxon>Neognathae</taxon>
        <taxon>Neoaves</taxon>
        <taxon>Telluraves</taxon>
        <taxon>Strigiformes</taxon>
        <taxon>Strigidae</taxon>
        <taxon>Strix</taxon>
    </lineage>
</organism>
<accession>A0A8D0KVS6</accession>
<reference evidence="2" key="1">
    <citation type="submission" date="2025-08" db="UniProtKB">
        <authorList>
            <consortium name="Ensembl"/>
        </authorList>
    </citation>
    <scope>IDENTIFICATION</scope>
</reference>
<feature type="region of interest" description="Disordered" evidence="1">
    <location>
        <begin position="105"/>
        <end position="193"/>
    </location>
</feature>
<sequence>QRPPGPRREAGGRRPVEGAAAAPASLTFASGLSLHLGPHLTAAPPSQRPLLRAVPPSQRPLLRVVPPSQRPLLRAVPPSQRPLLRAVPPSQRPLLRVVPPSQRPLLRAVPPSQRPLLRAVPPSQRPLLRGHHPSCPESKEIHTETPPARSKQNNAINTLHNHLTQQQSNPPSHLASHQMATWSKQRAKQMPGK</sequence>
<dbReference type="Proteomes" id="UP000694551">
    <property type="component" value="Unplaced"/>
</dbReference>
<keyword evidence="3" id="KW-1185">Reference proteome</keyword>
<feature type="region of interest" description="Disordered" evidence="1">
    <location>
        <begin position="1"/>
        <end position="20"/>
    </location>
</feature>
<evidence type="ECO:0000256" key="1">
    <source>
        <dbReference type="SAM" id="MobiDB-lite"/>
    </source>
</evidence>